<accession>A0A4R2MT60</accession>
<keyword evidence="4" id="KW-0813">Transport</keyword>
<dbReference type="AlphaFoldDB" id="A0A4R2MT60"/>
<comment type="cofactor">
    <cofactor evidence="1">
        <name>FMN</name>
        <dbReference type="ChEBI" id="CHEBI:58210"/>
    </cofactor>
</comment>
<dbReference type="PROSITE" id="PS50902">
    <property type="entry name" value="FLAVODOXIN_LIKE"/>
    <property type="match status" value="1"/>
</dbReference>
<dbReference type="InterPro" id="IPR001094">
    <property type="entry name" value="Flavdoxin-like"/>
</dbReference>
<dbReference type="NCBIfam" id="NF006531">
    <property type="entry name" value="PRK09004.1"/>
    <property type="match status" value="1"/>
</dbReference>
<comment type="caution">
    <text evidence="6">The sequence shown here is derived from an EMBL/GenBank/DDBJ whole genome shotgun (WGS) entry which is preliminary data.</text>
</comment>
<reference evidence="6 7" key="1">
    <citation type="submission" date="2019-03" db="EMBL/GenBank/DDBJ databases">
        <title>Genomic Encyclopedia of Type Strains, Phase IV (KMG-IV): sequencing the most valuable type-strain genomes for metagenomic binning, comparative biology and taxonomic classification.</title>
        <authorList>
            <person name="Goeker M."/>
        </authorList>
    </citation>
    <scope>NUCLEOTIDE SEQUENCE [LARGE SCALE GENOMIC DNA]</scope>
    <source>
        <strain evidence="6 7">DSM 28231</strain>
    </source>
</reference>
<dbReference type="PANTHER" id="PTHR19384:SF128">
    <property type="entry name" value="NADPH OXIDOREDUCTASE A"/>
    <property type="match status" value="1"/>
</dbReference>
<dbReference type="Pfam" id="PF00258">
    <property type="entry name" value="Flavodoxin_1"/>
    <property type="match status" value="1"/>
</dbReference>
<protein>
    <submittedName>
        <fullName evidence="6">MioC protein</fullName>
    </submittedName>
</protein>
<dbReference type="OrthoDB" id="359268at2"/>
<organism evidence="6 7">
    <name type="scientific">Bisgaardia hudsonensis</name>
    <dbReference type="NCBI Taxonomy" id="109472"/>
    <lineage>
        <taxon>Bacteria</taxon>
        <taxon>Pseudomonadati</taxon>
        <taxon>Pseudomonadota</taxon>
        <taxon>Gammaproteobacteria</taxon>
        <taxon>Pasteurellales</taxon>
        <taxon>Pasteurellaceae</taxon>
        <taxon>Bisgaardia</taxon>
    </lineage>
</organism>
<evidence type="ECO:0000259" key="5">
    <source>
        <dbReference type="PROSITE" id="PS50902"/>
    </source>
</evidence>
<dbReference type="PANTHER" id="PTHR19384">
    <property type="entry name" value="NITRIC OXIDE SYNTHASE-RELATED"/>
    <property type="match status" value="1"/>
</dbReference>
<keyword evidence="7" id="KW-1185">Reference proteome</keyword>
<name>A0A4R2MT60_9PAST</name>
<dbReference type="EMBL" id="SLXI01000007">
    <property type="protein sequence ID" value="TCP11512.1"/>
    <property type="molecule type" value="Genomic_DNA"/>
</dbReference>
<dbReference type="InterPro" id="IPR029039">
    <property type="entry name" value="Flavoprotein-like_sf"/>
</dbReference>
<evidence type="ECO:0000256" key="4">
    <source>
        <dbReference type="ARBA" id="ARBA00022982"/>
    </source>
</evidence>
<evidence type="ECO:0000256" key="1">
    <source>
        <dbReference type="ARBA" id="ARBA00001917"/>
    </source>
</evidence>
<dbReference type="SUPFAM" id="SSF52218">
    <property type="entry name" value="Flavoproteins"/>
    <property type="match status" value="1"/>
</dbReference>
<dbReference type="InterPro" id="IPR008254">
    <property type="entry name" value="Flavodoxin/NO_synth"/>
</dbReference>
<dbReference type="GO" id="GO:0005829">
    <property type="term" value="C:cytosol"/>
    <property type="evidence" value="ECO:0007669"/>
    <property type="project" value="TreeGrafter"/>
</dbReference>
<keyword evidence="3" id="KW-0288">FMN</keyword>
<dbReference type="GO" id="GO:0050660">
    <property type="term" value="F:flavin adenine dinucleotide binding"/>
    <property type="evidence" value="ECO:0007669"/>
    <property type="project" value="TreeGrafter"/>
</dbReference>
<sequence>MSKKICLITGSTLGSAEYVAEHIQEILQEKGFSSSLHHGPMINDIIDQQIWLIVTSTHGAGDLPENLKPLFESIKLQPLDLSSIRFAVIGLGNSDYDTFCYAVNTVENILKTKSAVEICDALRIDMPNVDDPDQCAESWLPNFIEKI</sequence>
<keyword evidence="2" id="KW-0285">Flavoprotein</keyword>
<evidence type="ECO:0000313" key="6">
    <source>
        <dbReference type="EMBL" id="TCP11512.1"/>
    </source>
</evidence>
<proteinExistence type="predicted"/>
<evidence type="ECO:0000256" key="2">
    <source>
        <dbReference type="ARBA" id="ARBA00022630"/>
    </source>
</evidence>
<keyword evidence="4" id="KW-0249">Electron transport</keyword>
<dbReference type="Proteomes" id="UP000294841">
    <property type="component" value="Unassembled WGS sequence"/>
</dbReference>
<dbReference type="RefSeq" id="WP_132024822.1">
    <property type="nucleotide sequence ID" value="NZ_CP016605.1"/>
</dbReference>
<evidence type="ECO:0000313" key="7">
    <source>
        <dbReference type="Proteomes" id="UP000294841"/>
    </source>
</evidence>
<dbReference type="GO" id="GO:0010181">
    <property type="term" value="F:FMN binding"/>
    <property type="evidence" value="ECO:0007669"/>
    <property type="project" value="InterPro"/>
</dbReference>
<feature type="domain" description="Flavodoxin-like" evidence="5">
    <location>
        <begin position="5"/>
        <end position="144"/>
    </location>
</feature>
<dbReference type="PRINTS" id="PR00369">
    <property type="entry name" value="FLAVODOXIN"/>
</dbReference>
<dbReference type="Gene3D" id="3.40.50.360">
    <property type="match status" value="1"/>
</dbReference>
<evidence type="ECO:0000256" key="3">
    <source>
        <dbReference type="ARBA" id="ARBA00022643"/>
    </source>
</evidence>
<gene>
    <name evidence="6" type="ORF">EV697_10765</name>
</gene>
<dbReference type="GO" id="GO:0016491">
    <property type="term" value="F:oxidoreductase activity"/>
    <property type="evidence" value="ECO:0007669"/>
    <property type="project" value="TreeGrafter"/>
</dbReference>